<name>A0A699WUR2_TANCI</name>
<dbReference type="EMBL" id="BKCJ011750913">
    <property type="protein sequence ID" value="GFD49980.1"/>
    <property type="molecule type" value="Genomic_DNA"/>
</dbReference>
<organism evidence="1">
    <name type="scientific">Tanacetum cinerariifolium</name>
    <name type="common">Dalmatian daisy</name>
    <name type="synonym">Chrysanthemum cinerariifolium</name>
    <dbReference type="NCBI Taxonomy" id="118510"/>
    <lineage>
        <taxon>Eukaryota</taxon>
        <taxon>Viridiplantae</taxon>
        <taxon>Streptophyta</taxon>
        <taxon>Embryophyta</taxon>
        <taxon>Tracheophyta</taxon>
        <taxon>Spermatophyta</taxon>
        <taxon>Magnoliopsida</taxon>
        <taxon>eudicotyledons</taxon>
        <taxon>Gunneridae</taxon>
        <taxon>Pentapetalae</taxon>
        <taxon>asterids</taxon>
        <taxon>campanulids</taxon>
        <taxon>Asterales</taxon>
        <taxon>Asteraceae</taxon>
        <taxon>Asteroideae</taxon>
        <taxon>Anthemideae</taxon>
        <taxon>Anthemidinae</taxon>
        <taxon>Tanacetum</taxon>
    </lineage>
</organism>
<accession>A0A699WUR2</accession>
<protein>
    <submittedName>
        <fullName evidence="1">Uncharacterized protein</fullName>
    </submittedName>
</protein>
<comment type="caution">
    <text evidence="1">The sequence shown here is derived from an EMBL/GenBank/DDBJ whole genome shotgun (WGS) entry which is preliminary data.</text>
</comment>
<proteinExistence type="predicted"/>
<dbReference type="AlphaFoldDB" id="A0A699WUR2"/>
<gene>
    <name evidence="1" type="ORF">Tci_921949</name>
</gene>
<feature type="non-terminal residue" evidence="1">
    <location>
        <position position="1"/>
    </location>
</feature>
<evidence type="ECO:0000313" key="1">
    <source>
        <dbReference type="EMBL" id="GFD49980.1"/>
    </source>
</evidence>
<sequence>NRLNAKIKLPIDGLEHRYYHTGPSWHRSRPIGSGRVSRVEACQAIEAYYPQENLSRASATGRNSRHLHGNGA</sequence>
<reference evidence="1" key="1">
    <citation type="journal article" date="2019" name="Sci. Rep.">
        <title>Draft genome of Tanacetum cinerariifolium, the natural source of mosquito coil.</title>
        <authorList>
            <person name="Yamashiro T."/>
            <person name="Shiraishi A."/>
            <person name="Satake H."/>
            <person name="Nakayama K."/>
        </authorList>
    </citation>
    <scope>NUCLEOTIDE SEQUENCE</scope>
</reference>